<dbReference type="PANTHER" id="PTHR19384:SF10">
    <property type="entry name" value="NADPH-DEPENDENT DIFLAVIN OXIDOREDUCTASE 1"/>
    <property type="match status" value="1"/>
</dbReference>
<dbReference type="PRINTS" id="PR00369">
    <property type="entry name" value="FLAVODOXIN"/>
</dbReference>
<evidence type="ECO:0000256" key="1">
    <source>
        <dbReference type="ARBA" id="ARBA00022630"/>
    </source>
</evidence>
<dbReference type="Pfam" id="PF00258">
    <property type="entry name" value="Flavodoxin_1"/>
    <property type="match status" value="1"/>
</dbReference>
<dbReference type="EMBL" id="WNTK01037037">
    <property type="protein sequence ID" value="KAG9460843.1"/>
    <property type="molecule type" value="Genomic_DNA"/>
</dbReference>
<dbReference type="InterPro" id="IPR029039">
    <property type="entry name" value="Flavoprotein-like_sf"/>
</dbReference>
<dbReference type="PANTHER" id="PTHR19384">
    <property type="entry name" value="NITRIC OXIDE SYNTHASE-RELATED"/>
    <property type="match status" value="1"/>
</dbReference>
<evidence type="ECO:0000259" key="2">
    <source>
        <dbReference type="PROSITE" id="PS50902"/>
    </source>
</evidence>
<gene>
    <name evidence="3" type="ORF">GDO78_019203</name>
</gene>
<dbReference type="Proteomes" id="UP000770717">
    <property type="component" value="Unassembled WGS sequence"/>
</dbReference>
<dbReference type="GO" id="GO:0050660">
    <property type="term" value="F:flavin adenine dinucleotide binding"/>
    <property type="evidence" value="ECO:0007669"/>
    <property type="project" value="TreeGrafter"/>
</dbReference>
<keyword evidence="4" id="KW-1185">Reference proteome</keyword>
<reference evidence="3" key="1">
    <citation type="thesis" date="2020" institute="ProQuest LLC" country="789 East Eisenhower Parkway, Ann Arbor, MI, USA">
        <title>Comparative Genomics and Chromosome Evolution.</title>
        <authorList>
            <person name="Mudd A.B."/>
        </authorList>
    </citation>
    <scope>NUCLEOTIDE SEQUENCE</scope>
    <source>
        <strain evidence="3">HN-11 Male</strain>
        <tissue evidence="3">Kidney and liver</tissue>
    </source>
</reference>
<dbReference type="PROSITE" id="PS50902">
    <property type="entry name" value="FLAVODOXIN_LIKE"/>
    <property type="match status" value="1"/>
</dbReference>
<name>A0A8J6BIV7_ELECQ</name>
<organism evidence="3 4">
    <name type="scientific">Eleutherodactylus coqui</name>
    <name type="common">Puerto Rican coqui</name>
    <dbReference type="NCBI Taxonomy" id="57060"/>
    <lineage>
        <taxon>Eukaryota</taxon>
        <taxon>Metazoa</taxon>
        <taxon>Chordata</taxon>
        <taxon>Craniata</taxon>
        <taxon>Vertebrata</taxon>
        <taxon>Euteleostomi</taxon>
        <taxon>Amphibia</taxon>
        <taxon>Batrachia</taxon>
        <taxon>Anura</taxon>
        <taxon>Neobatrachia</taxon>
        <taxon>Hyloidea</taxon>
        <taxon>Eleutherodactylidae</taxon>
        <taxon>Eleutherodactylinae</taxon>
        <taxon>Eleutherodactylus</taxon>
        <taxon>Eleutherodactylus</taxon>
    </lineage>
</organism>
<dbReference type="GO" id="GO:0010181">
    <property type="term" value="F:FMN binding"/>
    <property type="evidence" value="ECO:0007669"/>
    <property type="project" value="InterPro"/>
</dbReference>
<keyword evidence="1" id="KW-0285">Flavoprotein</keyword>
<dbReference type="GO" id="GO:0016491">
    <property type="term" value="F:oxidoreductase activity"/>
    <property type="evidence" value="ECO:0007669"/>
    <property type="project" value="TreeGrafter"/>
</dbReference>
<accession>A0A8J6BIV7</accession>
<evidence type="ECO:0000313" key="4">
    <source>
        <dbReference type="Proteomes" id="UP000770717"/>
    </source>
</evidence>
<dbReference type="SUPFAM" id="SSF52218">
    <property type="entry name" value="Flavoproteins"/>
    <property type="match status" value="1"/>
</dbReference>
<dbReference type="GO" id="GO:0005829">
    <property type="term" value="C:cytosol"/>
    <property type="evidence" value="ECO:0007669"/>
    <property type="project" value="TreeGrafter"/>
</dbReference>
<dbReference type="Gene3D" id="3.40.50.360">
    <property type="match status" value="1"/>
</dbReference>
<dbReference type="OrthoDB" id="9385995at2759"/>
<dbReference type="InterPro" id="IPR008254">
    <property type="entry name" value="Flavodoxin/NO_synth"/>
</dbReference>
<dbReference type="AlphaFoldDB" id="A0A8J6BIV7"/>
<evidence type="ECO:0000313" key="3">
    <source>
        <dbReference type="EMBL" id="KAG9460843.1"/>
    </source>
</evidence>
<feature type="domain" description="Flavodoxin-like" evidence="2">
    <location>
        <begin position="6"/>
        <end position="104"/>
    </location>
</feature>
<proteinExistence type="predicted"/>
<protein>
    <recommendedName>
        <fullName evidence="2">Flavodoxin-like domain-containing protein</fullName>
    </recommendedName>
</protein>
<dbReference type="InterPro" id="IPR001094">
    <property type="entry name" value="Flavdoxin-like"/>
</dbReference>
<comment type="caution">
    <text evidence="3">The sequence shown here is derived from an EMBL/GenBank/DDBJ whole genome shotgun (WGS) entry which is preliminary data.</text>
</comment>
<sequence>MAERRILVLYGSQTGTAEDMAERLGKEARRRHFTCRVDAIDSYNIANLVHEQLVIFVCATTGQGDPPDNMKNFWRFVFRRNLPHNSLCRMDFAVLGLGDSSYPK</sequence>